<name>A0A813IF50_POLGL</name>
<comment type="caution">
    <text evidence="1">The sequence shown here is derived from an EMBL/GenBank/DDBJ whole genome shotgun (WGS) entry which is preliminary data.</text>
</comment>
<evidence type="ECO:0000313" key="2">
    <source>
        <dbReference type="Proteomes" id="UP000626109"/>
    </source>
</evidence>
<feature type="non-terminal residue" evidence="1">
    <location>
        <position position="1"/>
    </location>
</feature>
<organism evidence="1 2">
    <name type="scientific">Polarella glacialis</name>
    <name type="common">Dinoflagellate</name>
    <dbReference type="NCBI Taxonomy" id="89957"/>
    <lineage>
        <taxon>Eukaryota</taxon>
        <taxon>Sar</taxon>
        <taxon>Alveolata</taxon>
        <taxon>Dinophyceae</taxon>
        <taxon>Suessiales</taxon>
        <taxon>Suessiaceae</taxon>
        <taxon>Polarella</taxon>
    </lineage>
</organism>
<evidence type="ECO:0000313" key="1">
    <source>
        <dbReference type="EMBL" id="CAE8648684.1"/>
    </source>
</evidence>
<feature type="non-terminal residue" evidence="1">
    <location>
        <position position="50"/>
    </location>
</feature>
<gene>
    <name evidence="1" type="ORF">PGLA2088_LOCUS6776</name>
</gene>
<protein>
    <submittedName>
        <fullName evidence="1">Uncharacterized protein</fullName>
    </submittedName>
</protein>
<dbReference type="EMBL" id="CAJNNW010006870">
    <property type="protein sequence ID" value="CAE8648684.1"/>
    <property type="molecule type" value="Genomic_DNA"/>
</dbReference>
<dbReference type="AlphaFoldDB" id="A0A813IF50"/>
<proteinExistence type="predicted"/>
<dbReference type="Proteomes" id="UP000626109">
    <property type="component" value="Unassembled WGS sequence"/>
</dbReference>
<sequence>ARAIVEARAAKIETMGSEEDFGGQEIDVAEKATAHAAGLRELSPDSRQKR</sequence>
<reference evidence="1" key="1">
    <citation type="submission" date="2021-02" db="EMBL/GenBank/DDBJ databases">
        <authorList>
            <person name="Dougan E. K."/>
            <person name="Rhodes N."/>
            <person name="Thang M."/>
            <person name="Chan C."/>
        </authorList>
    </citation>
    <scope>NUCLEOTIDE SEQUENCE</scope>
</reference>
<accession>A0A813IF50</accession>